<keyword evidence="2" id="KW-0472">Membrane</keyword>
<feature type="region of interest" description="Disordered" evidence="1">
    <location>
        <begin position="1"/>
        <end position="27"/>
    </location>
</feature>
<evidence type="ECO:0000256" key="2">
    <source>
        <dbReference type="SAM" id="Phobius"/>
    </source>
</evidence>
<evidence type="ECO:0000256" key="1">
    <source>
        <dbReference type="SAM" id="MobiDB-lite"/>
    </source>
</evidence>
<dbReference type="RefSeq" id="WP_176578447.1">
    <property type="nucleotide sequence ID" value="NZ_CBDRGH010000060.1"/>
</dbReference>
<keyword evidence="4" id="KW-1185">Reference proteome</keyword>
<protein>
    <submittedName>
        <fullName evidence="3">Uncharacterized protein</fullName>
    </submittedName>
</protein>
<gene>
    <name evidence="3" type="ORF">HUT05_44640</name>
</gene>
<dbReference type="EMBL" id="CP056041">
    <property type="protein sequence ID" value="QKZ23832.1"/>
    <property type="molecule type" value="Genomic_DNA"/>
</dbReference>
<feature type="transmembrane region" description="Helical" evidence="2">
    <location>
        <begin position="34"/>
        <end position="53"/>
    </location>
</feature>
<dbReference type="AlphaFoldDB" id="A0A7H8TLD9"/>
<reference evidence="3 4" key="1">
    <citation type="submission" date="2020-06" db="EMBL/GenBank/DDBJ databases">
        <title>Genome mining for natural products.</title>
        <authorList>
            <person name="Zhang B."/>
            <person name="Shi J."/>
            <person name="Ge H."/>
        </authorList>
    </citation>
    <scope>NUCLEOTIDE SEQUENCE [LARGE SCALE GENOMIC DNA]</scope>
    <source>
        <strain evidence="3 4">NA02069</strain>
    </source>
</reference>
<organism evidence="3 4">
    <name type="scientific">Streptomyces chartreusis</name>
    <dbReference type="NCBI Taxonomy" id="1969"/>
    <lineage>
        <taxon>Bacteria</taxon>
        <taxon>Bacillati</taxon>
        <taxon>Actinomycetota</taxon>
        <taxon>Actinomycetes</taxon>
        <taxon>Kitasatosporales</taxon>
        <taxon>Streptomycetaceae</taxon>
        <taxon>Streptomyces</taxon>
    </lineage>
</organism>
<keyword evidence="2" id="KW-0812">Transmembrane</keyword>
<evidence type="ECO:0000313" key="3">
    <source>
        <dbReference type="EMBL" id="QKZ23832.1"/>
    </source>
</evidence>
<name>A0A7H8TLD9_STRCX</name>
<proteinExistence type="predicted"/>
<sequence length="58" mass="6014">MEAGSDCWLWGEPTAHPAQAGPGTRKAPMNTSEIAPIISGALSLIAALINLITSIRGR</sequence>
<evidence type="ECO:0000313" key="4">
    <source>
        <dbReference type="Proteomes" id="UP000509418"/>
    </source>
</evidence>
<keyword evidence="2" id="KW-1133">Transmembrane helix</keyword>
<dbReference type="Proteomes" id="UP000509418">
    <property type="component" value="Chromosome"/>
</dbReference>
<accession>A0A7H8TLD9</accession>